<dbReference type="NCBIfam" id="TIGR00116">
    <property type="entry name" value="tsf"/>
    <property type="match status" value="1"/>
</dbReference>
<keyword evidence="4" id="KW-0963">Cytoplasm</keyword>
<dbReference type="CDD" id="cd14275">
    <property type="entry name" value="UBA_EF-Ts"/>
    <property type="match status" value="1"/>
</dbReference>
<organism evidence="8">
    <name type="scientific">Dasya binghamiae</name>
    <dbReference type="NCBI Taxonomy" id="1896963"/>
    <lineage>
        <taxon>Eukaryota</taxon>
        <taxon>Rhodophyta</taxon>
        <taxon>Florideophyceae</taxon>
        <taxon>Rhodymeniophycidae</taxon>
        <taxon>Ceramiales</taxon>
        <taxon>Dasyaceae</taxon>
        <taxon>Dasya</taxon>
    </lineage>
</organism>
<reference evidence="8" key="1">
    <citation type="journal article" date="2016" name="Mitochondrial DNA Part B Resour">
        <title>Organellar genome analysis of the marine red alga Dasya binghamiae (Dasyaceae, Rhodophyta) reveals an uncharacteristic florideophyte mitogenome structure.</title>
        <authorList>
            <person name="Tamayo D.A."/>
            <person name="Hughey J.R."/>
        </authorList>
    </citation>
    <scope>NUCLEOTIDE SEQUENCE</scope>
</reference>
<name>A0A1C8XS77_9FLOR</name>
<dbReference type="GO" id="GO:0005739">
    <property type="term" value="C:mitochondrion"/>
    <property type="evidence" value="ECO:0007669"/>
    <property type="project" value="UniProtKB-SubCell"/>
</dbReference>
<dbReference type="Gene3D" id="1.10.286.20">
    <property type="match status" value="1"/>
</dbReference>
<keyword evidence="2 4" id="KW-0251">Elongation factor</keyword>
<dbReference type="SUPFAM" id="SSF54713">
    <property type="entry name" value="Elongation factor Ts (EF-Ts), dimerisation domain"/>
    <property type="match status" value="1"/>
</dbReference>
<keyword evidence="3 4" id="KW-0648">Protein biosynthesis</keyword>
<evidence type="ECO:0000256" key="2">
    <source>
        <dbReference type="ARBA" id="ARBA00022768"/>
    </source>
</evidence>
<evidence type="ECO:0000256" key="6">
    <source>
        <dbReference type="RuleBase" id="RU000642"/>
    </source>
</evidence>
<comment type="similarity">
    <text evidence="1 4 6">Belongs to the EF-Ts family.</text>
</comment>
<evidence type="ECO:0000256" key="1">
    <source>
        <dbReference type="ARBA" id="ARBA00005532"/>
    </source>
</evidence>
<dbReference type="PANTHER" id="PTHR11741:SF0">
    <property type="entry name" value="ELONGATION FACTOR TS, MITOCHONDRIAL"/>
    <property type="match status" value="1"/>
</dbReference>
<evidence type="ECO:0000256" key="5">
    <source>
        <dbReference type="HAMAP-Rule" id="MF_03135"/>
    </source>
</evidence>
<dbReference type="PROSITE" id="PS01127">
    <property type="entry name" value="EF_TS_2"/>
    <property type="match status" value="1"/>
</dbReference>
<dbReference type="Gene3D" id="3.30.479.20">
    <property type="entry name" value="Elongation factor Ts, dimerisation domain"/>
    <property type="match status" value="1"/>
</dbReference>
<dbReference type="GO" id="GO:0003746">
    <property type="term" value="F:translation elongation factor activity"/>
    <property type="evidence" value="ECO:0007669"/>
    <property type="project" value="UniProtKB-UniRule"/>
</dbReference>
<evidence type="ECO:0000256" key="3">
    <source>
        <dbReference type="ARBA" id="ARBA00022917"/>
    </source>
</evidence>
<accession>A0A1C8XS77</accession>
<dbReference type="PROSITE" id="PS01126">
    <property type="entry name" value="EF_TS_1"/>
    <property type="match status" value="1"/>
</dbReference>
<dbReference type="InterPro" id="IPR001816">
    <property type="entry name" value="Transl_elong_EFTs/EF1B"/>
</dbReference>
<proteinExistence type="inferred from homology"/>
<dbReference type="RefSeq" id="YP_009295328.1">
    <property type="nucleotide sequence ID" value="NC_031161.1"/>
</dbReference>
<comment type="subcellular location">
    <subcellularLocation>
        <location evidence="4">Cytoplasm</location>
    </subcellularLocation>
    <subcellularLocation>
        <location evidence="5">Mitochondrion</location>
    </subcellularLocation>
</comment>
<evidence type="ECO:0000259" key="7">
    <source>
        <dbReference type="Pfam" id="PF00889"/>
    </source>
</evidence>
<dbReference type="GeneID" id="29071611"/>
<comment type="function">
    <text evidence="4 6">Associates with the EF-Tu.GDP complex and induces the exchange of GDP to GTP. It remains bound to the aminoacyl-tRNA.EF-Tu.GTP complex up to the GTP hydrolysis stage on the ribosome.</text>
</comment>
<dbReference type="InterPro" id="IPR036402">
    <property type="entry name" value="EF-Ts_dimer_sf"/>
</dbReference>
<dbReference type="HAMAP" id="MF_00050">
    <property type="entry name" value="EF_Ts"/>
    <property type="match status" value="1"/>
</dbReference>
<dbReference type="FunFam" id="1.10.286.20:FF:000001">
    <property type="entry name" value="Elongation factor Ts"/>
    <property type="match status" value="1"/>
</dbReference>
<dbReference type="AlphaFoldDB" id="A0A1C8XS77"/>
<sequence>MTNYISSKTIKELRMRTGAGMMDCKKALEATEGNIDLAIKNLRKKGLGFANKKLTRLATEGLIESYIHIGSRIGVLVELNCETDFVARDAKFHSLARSIAMQLAACQSVEYVSIDDIPQDIVQKEYNIEMEKDDLTKKPDEIKKQIVNGRIQKRLKELSLMNQQFIQNTEISIEELIKEYISLFGENIKIRRFQRFILGEGLEKKVNNFTQEVSSMISNN</sequence>
<dbReference type="EMBL" id="KX247284">
    <property type="protein sequence ID" value="AOH77340.1"/>
    <property type="molecule type" value="Genomic_DNA"/>
</dbReference>
<evidence type="ECO:0000313" key="8">
    <source>
        <dbReference type="EMBL" id="AOH77340.1"/>
    </source>
</evidence>
<dbReference type="InterPro" id="IPR018101">
    <property type="entry name" value="Transl_elong_Ts_CS"/>
</dbReference>
<dbReference type="SUPFAM" id="SSF46934">
    <property type="entry name" value="UBA-like"/>
    <property type="match status" value="1"/>
</dbReference>
<evidence type="ECO:0000256" key="4">
    <source>
        <dbReference type="HAMAP-Rule" id="MF_00050"/>
    </source>
</evidence>
<dbReference type="InterPro" id="IPR014039">
    <property type="entry name" value="Transl_elong_EFTs/EF1B_dimer"/>
</dbReference>
<keyword evidence="8" id="KW-0934">Plastid</keyword>
<feature type="domain" description="Translation elongation factor EFTs/EF1B dimerisation" evidence="7">
    <location>
        <begin position="54"/>
        <end position="200"/>
    </location>
</feature>
<dbReference type="InterPro" id="IPR009060">
    <property type="entry name" value="UBA-like_sf"/>
</dbReference>
<gene>
    <name evidence="8" type="primary">tsf</name>
</gene>
<dbReference type="Pfam" id="PF00889">
    <property type="entry name" value="EF_TS"/>
    <property type="match status" value="1"/>
</dbReference>
<geneLocation type="plastid" evidence="8"/>
<dbReference type="FunFam" id="1.10.8.10:FF:000001">
    <property type="entry name" value="Elongation factor Ts"/>
    <property type="match status" value="1"/>
</dbReference>
<protein>
    <recommendedName>
        <fullName evidence="5">Elongation factor Ts, mitochondrial</fullName>
        <shortName evidence="5">EF-Ts</shortName>
        <shortName evidence="5">EF-TsMt</shortName>
    </recommendedName>
</protein>
<dbReference type="PANTHER" id="PTHR11741">
    <property type="entry name" value="ELONGATION FACTOR TS"/>
    <property type="match status" value="1"/>
</dbReference>
<keyword evidence="5" id="KW-0496">Mitochondrion</keyword>
<dbReference type="Gene3D" id="1.10.8.10">
    <property type="entry name" value="DNA helicase RuvA subunit, C-terminal domain"/>
    <property type="match status" value="1"/>
</dbReference>